<protein>
    <submittedName>
        <fullName evidence="2">Uncharacterized protein</fullName>
    </submittedName>
</protein>
<dbReference type="RefSeq" id="XP_025342501.1">
    <property type="nucleotide sequence ID" value="XM_025484286.1"/>
</dbReference>
<reference evidence="2 3" key="1">
    <citation type="submission" date="2017-12" db="EMBL/GenBank/DDBJ databases">
        <title>Genome Sequence of a Multidrug-Resistant Candida haemulonii Isolate from a Patient with Chronic Leg Ulcers in Israel.</title>
        <authorList>
            <person name="Chow N.A."/>
            <person name="Gade L."/>
            <person name="Batra D."/>
            <person name="Rowe L.A."/>
            <person name="Ben-Ami R."/>
            <person name="Loparev V.N."/>
            <person name="Litvintseva A.P."/>
        </authorList>
    </citation>
    <scope>NUCLEOTIDE SEQUENCE [LARGE SCALE GENOMIC DNA]</scope>
    <source>
        <strain evidence="2 3">B11899</strain>
    </source>
</reference>
<name>A0A2V1AXH9_9ASCO</name>
<feature type="compositionally biased region" description="Polar residues" evidence="1">
    <location>
        <begin position="177"/>
        <end position="201"/>
    </location>
</feature>
<gene>
    <name evidence="2" type="ORF">CXQ85_000542</name>
</gene>
<comment type="caution">
    <text evidence="2">The sequence shown here is derived from an EMBL/GenBank/DDBJ whole genome shotgun (WGS) entry which is preliminary data.</text>
</comment>
<dbReference type="VEuPathDB" id="FungiDB:CXQ85_000542"/>
<sequence>MILTTITQKRSTRPAAIPLDQKSDFITTIVRVEPYFVNDHLVFHQAKPSISEAEILHWSRHNDKHVSSSDAFYPQSYKTSARVLPGPKPSKAHLEYPSKPARLYRDKKTMNSNSHPDAQAAARFAFLSSSATKTTPLVDSSRKKPSWSCSRQLKAAQNAAQRAASRFTKCRMKASKNGINSSSNESPSKTKTSFIQEPNAHTSTKFNRMSQIRDILAAKNNMPVDNAAMRSEKFRCVNYRDHASNYSRVAGKQRPKECENEIEVENEGFKGLFARKSNFVGTQKSKHKILGQKGRKFCVSASRTPFAYSPLPLDGSCCPTSSPFILSTPLEPPSSPGSLSDESSYLFEKFWGKRKSSVRSEPLPQSKYLSYRSDDCLDGIFECVDDVIKQAREEFALFPEVEEDSKGEPVET</sequence>
<dbReference type="GeneID" id="37005875"/>
<organism evidence="2 3">
    <name type="scientific">Candidozyma haemuli</name>
    <dbReference type="NCBI Taxonomy" id="45357"/>
    <lineage>
        <taxon>Eukaryota</taxon>
        <taxon>Fungi</taxon>
        <taxon>Dikarya</taxon>
        <taxon>Ascomycota</taxon>
        <taxon>Saccharomycotina</taxon>
        <taxon>Pichiomycetes</taxon>
        <taxon>Metschnikowiaceae</taxon>
        <taxon>Candidozyma</taxon>
    </lineage>
</organism>
<evidence type="ECO:0000256" key="1">
    <source>
        <dbReference type="SAM" id="MobiDB-lite"/>
    </source>
</evidence>
<dbReference type="Proteomes" id="UP000244309">
    <property type="component" value="Unassembled WGS sequence"/>
</dbReference>
<proteinExistence type="predicted"/>
<dbReference type="EMBL" id="PKFO01000005">
    <property type="protein sequence ID" value="PVH21561.1"/>
    <property type="molecule type" value="Genomic_DNA"/>
</dbReference>
<accession>A0A2V1AXH9</accession>
<dbReference type="AlphaFoldDB" id="A0A2V1AXH9"/>
<feature type="region of interest" description="Disordered" evidence="1">
    <location>
        <begin position="175"/>
        <end position="201"/>
    </location>
</feature>
<keyword evidence="3" id="KW-1185">Reference proteome</keyword>
<evidence type="ECO:0000313" key="2">
    <source>
        <dbReference type="EMBL" id="PVH21561.1"/>
    </source>
</evidence>
<evidence type="ECO:0000313" key="3">
    <source>
        <dbReference type="Proteomes" id="UP000244309"/>
    </source>
</evidence>